<dbReference type="InterPro" id="IPR003594">
    <property type="entry name" value="HATPase_dom"/>
</dbReference>
<dbReference type="Pfam" id="PF00497">
    <property type="entry name" value="SBP_bac_3"/>
    <property type="match status" value="1"/>
</dbReference>
<evidence type="ECO:0000256" key="11">
    <source>
        <dbReference type="SAM" id="Phobius"/>
    </source>
</evidence>
<proteinExistence type="predicted"/>
<feature type="domain" description="Histidine kinase" evidence="12">
    <location>
        <begin position="442"/>
        <end position="652"/>
    </location>
</feature>
<keyword evidence="8" id="KW-0902">Two-component regulatory system</keyword>
<dbReference type="Gene3D" id="3.30.450.20">
    <property type="entry name" value="PAS domain"/>
    <property type="match status" value="1"/>
</dbReference>
<keyword evidence="11" id="KW-1133">Transmembrane helix</keyword>
<evidence type="ECO:0000256" key="8">
    <source>
        <dbReference type="ARBA" id="ARBA00023012"/>
    </source>
</evidence>
<evidence type="ECO:0000256" key="7">
    <source>
        <dbReference type="ARBA" id="ARBA00022840"/>
    </source>
</evidence>
<dbReference type="SUPFAM" id="SSF55785">
    <property type="entry name" value="PYP-like sensor domain (PAS domain)"/>
    <property type="match status" value="1"/>
</dbReference>
<organism evidence="13 14">
    <name type="scientific">Anaerobacillus arseniciselenatis</name>
    <dbReference type="NCBI Taxonomy" id="85682"/>
    <lineage>
        <taxon>Bacteria</taxon>
        <taxon>Bacillati</taxon>
        <taxon>Bacillota</taxon>
        <taxon>Bacilli</taxon>
        <taxon>Bacillales</taxon>
        <taxon>Bacillaceae</taxon>
        <taxon>Anaerobacillus</taxon>
    </lineage>
</organism>
<accession>A0A1S2L778</accession>
<keyword evidence="11" id="KW-0812">Transmembrane</keyword>
<dbReference type="AlphaFoldDB" id="A0A1S2L778"/>
<dbReference type="Pfam" id="PF02518">
    <property type="entry name" value="HATPase_c"/>
    <property type="match status" value="1"/>
</dbReference>
<dbReference type="GO" id="GO:0005524">
    <property type="term" value="F:ATP binding"/>
    <property type="evidence" value="ECO:0007669"/>
    <property type="project" value="UniProtKB-KW"/>
</dbReference>
<keyword evidence="10" id="KW-0449">Lipoprotein</keyword>
<protein>
    <recommendedName>
        <fullName evidence="2">histidine kinase</fullName>
        <ecNumber evidence="2">2.7.13.3</ecNumber>
    </recommendedName>
</protein>
<dbReference type="Gene3D" id="1.10.287.130">
    <property type="match status" value="1"/>
</dbReference>
<dbReference type="SUPFAM" id="SSF53850">
    <property type="entry name" value="Periplasmic binding protein-like II"/>
    <property type="match status" value="1"/>
</dbReference>
<evidence type="ECO:0000256" key="3">
    <source>
        <dbReference type="ARBA" id="ARBA00022553"/>
    </source>
</evidence>
<dbReference type="InterPro" id="IPR000014">
    <property type="entry name" value="PAS"/>
</dbReference>
<keyword evidence="3" id="KW-0597">Phosphoprotein</keyword>
<dbReference type="GO" id="GO:0000155">
    <property type="term" value="F:phosphorelay sensor kinase activity"/>
    <property type="evidence" value="ECO:0007669"/>
    <property type="project" value="InterPro"/>
</dbReference>
<dbReference type="Gene3D" id="3.40.190.10">
    <property type="entry name" value="Periplasmic binding protein-like II"/>
    <property type="match status" value="2"/>
</dbReference>
<dbReference type="InterPro" id="IPR005467">
    <property type="entry name" value="His_kinase_dom"/>
</dbReference>
<comment type="caution">
    <text evidence="13">The sequence shown here is derived from an EMBL/GenBank/DDBJ whole genome shotgun (WGS) entry which is preliminary data.</text>
</comment>
<dbReference type="SMART" id="SM00387">
    <property type="entry name" value="HATPase_c"/>
    <property type="match status" value="1"/>
</dbReference>
<dbReference type="InterPro" id="IPR003661">
    <property type="entry name" value="HisK_dim/P_dom"/>
</dbReference>
<dbReference type="PRINTS" id="PR00344">
    <property type="entry name" value="BCTRLSENSOR"/>
</dbReference>
<evidence type="ECO:0000256" key="10">
    <source>
        <dbReference type="ARBA" id="ARBA00023288"/>
    </source>
</evidence>
<dbReference type="InterPro" id="IPR036890">
    <property type="entry name" value="HATPase_C_sf"/>
</dbReference>
<dbReference type="EMBL" id="MLQQ01000056">
    <property type="protein sequence ID" value="OIJ08184.1"/>
    <property type="molecule type" value="Genomic_DNA"/>
</dbReference>
<dbReference type="InterPro" id="IPR036097">
    <property type="entry name" value="HisK_dim/P_sf"/>
</dbReference>
<gene>
    <name evidence="13" type="ORF">BKP35_18120</name>
</gene>
<dbReference type="EC" id="2.7.13.3" evidence="2"/>
<keyword evidence="5" id="KW-0547">Nucleotide-binding</keyword>
<dbReference type="SMART" id="SM00062">
    <property type="entry name" value="PBPb"/>
    <property type="match status" value="1"/>
</dbReference>
<dbReference type="InterPro" id="IPR001638">
    <property type="entry name" value="Solute-binding_3/MltF_N"/>
</dbReference>
<dbReference type="Pfam" id="PF00512">
    <property type="entry name" value="HisKA"/>
    <property type="match status" value="1"/>
</dbReference>
<dbReference type="Gene3D" id="3.30.565.10">
    <property type="entry name" value="Histidine kinase-like ATPase, C-terminal domain"/>
    <property type="match status" value="1"/>
</dbReference>
<dbReference type="CDD" id="cd00130">
    <property type="entry name" value="PAS"/>
    <property type="match status" value="1"/>
</dbReference>
<evidence type="ECO:0000256" key="5">
    <source>
        <dbReference type="ARBA" id="ARBA00022741"/>
    </source>
</evidence>
<keyword evidence="11" id="KW-0472">Membrane</keyword>
<dbReference type="SUPFAM" id="SSF47384">
    <property type="entry name" value="Homodimeric domain of signal transducing histidine kinase"/>
    <property type="match status" value="1"/>
</dbReference>
<evidence type="ECO:0000256" key="9">
    <source>
        <dbReference type="ARBA" id="ARBA00023139"/>
    </source>
</evidence>
<evidence type="ECO:0000259" key="12">
    <source>
        <dbReference type="PROSITE" id="PS50109"/>
    </source>
</evidence>
<comment type="catalytic activity">
    <reaction evidence="1">
        <text>ATP + protein L-histidine = ADP + protein N-phospho-L-histidine.</text>
        <dbReference type="EC" id="2.7.13.3"/>
    </reaction>
</comment>
<feature type="transmembrane region" description="Helical" evidence="11">
    <location>
        <begin position="255"/>
        <end position="274"/>
    </location>
</feature>
<evidence type="ECO:0000256" key="2">
    <source>
        <dbReference type="ARBA" id="ARBA00012438"/>
    </source>
</evidence>
<keyword evidence="6" id="KW-0418">Kinase</keyword>
<sequence>MFLFFFLFLNENENSYAQNADQYERIVVAYDPGFPPFQYEENGIPKGFSIEIMNEIANVEGFEIDLIAMSKQEAVKALQNGLVDVILNMHFIQQYGKIMEFSEPIYVSSIGILVNKDDLNKIESITDLSNRVISIERETIEYEFMRNIRRVKYNVTSNQENSFKLLIDGRADAFVGDRLTAQYLMEAYQVEDTYEFVSSNVLPIEYTFATQKENYQLLTLLNRGLRTIKSDGTYTNISEKWFINNDPLMERLKKVVNILAGLIVLAIFIFLIGLRWNRQLQMLVDKKTEDLSKLNKSLEYQVQQTETSYLFQKQILDSSPRGIVTCDHNGKITSFNPKAKLLSGTMKDVINLNFQEVPLLQFLLSKNAGRISEDKYYVEETFWTRSDQKEFYLRYYIYPLYGFENKTSGFILTFEDHTAERKLREQIYNQEKHKTLSRVVAGIAHEIRNPLTSIKTFVELIPRKMNNERFQKEIATYVPNEINRLNRLIEGLIDYARPQSVNKERIDASKLVDECVILFERTIANKGLNLQTDITKGLWIEVDRDQLKQVIINFIINSIDAMVIKNQSHLTISITAYQHEGNVVIEVSDDGVGMEEEEIRRAFEPFYTTKPKGTGLGLAISEQYVQENEGTLQIKSNKGVGTTMIVRFKKKGVENG</sequence>
<dbReference type="InterPro" id="IPR004358">
    <property type="entry name" value="Sig_transdc_His_kin-like_C"/>
</dbReference>
<dbReference type="SMART" id="SM00388">
    <property type="entry name" value="HisKA"/>
    <property type="match status" value="1"/>
</dbReference>
<reference evidence="13 14" key="1">
    <citation type="submission" date="2016-10" db="EMBL/GenBank/DDBJ databases">
        <title>Draft genome sequences of four alkaliphilic bacteria belonging to the Anaerobacillus genus.</title>
        <authorList>
            <person name="Bassil N.M."/>
            <person name="Lloyd J.R."/>
        </authorList>
    </citation>
    <scope>NUCLEOTIDE SEQUENCE [LARGE SCALE GENOMIC DNA]</scope>
    <source>
        <strain evidence="13 14">DSM 15340</strain>
    </source>
</reference>
<evidence type="ECO:0000256" key="1">
    <source>
        <dbReference type="ARBA" id="ARBA00000085"/>
    </source>
</evidence>
<keyword evidence="7" id="KW-0067">ATP-binding</keyword>
<evidence type="ECO:0000256" key="6">
    <source>
        <dbReference type="ARBA" id="ARBA00022777"/>
    </source>
</evidence>
<dbReference type="PANTHER" id="PTHR43065">
    <property type="entry name" value="SENSOR HISTIDINE KINASE"/>
    <property type="match status" value="1"/>
</dbReference>
<evidence type="ECO:0000313" key="13">
    <source>
        <dbReference type="EMBL" id="OIJ08184.1"/>
    </source>
</evidence>
<evidence type="ECO:0000313" key="14">
    <source>
        <dbReference type="Proteomes" id="UP000180098"/>
    </source>
</evidence>
<dbReference type="NCBIfam" id="TIGR00229">
    <property type="entry name" value="sensory_box"/>
    <property type="match status" value="1"/>
</dbReference>
<evidence type="ECO:0000256" key="4">
    <source>
        <dbReference type="ARBA" id="ARBA00022679"/>
    </source>
</evidence>
<keyword evidence="14" id="KW-1185">Reference proteome</keyword>
<dbReference type="SUPFAM" id="SSF55874">
    <property type="entry name" value="ATPase domain of HSP90 chaperone/DNA topoisomerase II/histidine kinase"/>
    <property type="match status" value="1"/>
</dbReference>
<name>A0A1S2L778_9BACI</name>
<dbReference type="CDD" id="cd13704">
    <property type="entry name" value="PBP2_HisK"/>
    <property type="match status" value="1"/>
</dbReference>
<dbReference type="PANTHER" id="PTHR43065:SF10">
    <property type="entry name" value="PEROXIDE STRESS-ACTIVATED HISTIDINE KINASE MAK3"/>
    <property type="match status" value="1"/>
</dbReference>
<dbReference type="CDD" id="cd00082">
    <property type="entry name" value="HisKA"/>
    <property type="match status" value="1"/>
</dbReference>
<keyword evidence="4" id="KW-0808">Transferase</keyword>
<dbReference type="InterPro" id="IPR035965">
    <property type="entry name" value="PAS-like_dom_sf"/>
</dbReference>
<dbReference type="Proteomes" id="UP000180098">
    <property type="component" value="Unassembled WGS sequence"/>
</dbReference>
<dbReference type="PROSITE" id="PS50109">
    <property type="entry name" value="HIS_KIN"/>
    <property type="match status" value="1"/>
</dbReference>
<keyword evidence="9" id="KW-0564">Palmitate</keyword>